<reference evidence="2" key="1">
    <citation type="submission" date="2016-10" db="EMBL/GenBank/DDBJ databases">
        <title>Sequence of Gallionella enrichment culture.</title>
        <authorList>
            <person name="Poehlein A."/>
            <person name="Muehling M."/>
            <person name="Daniel R."/>
        </authorList>
    </citation>
    <scope>NUCLEOTIDE SEQUENCE</scope>
</reference>
<dbReference type="CDD" id="cd07735">
    <property type="entry name" value="class_II_PDE_MBL-fold"/>
    <property type="match status" value="1"/>
</dbReference>
<dbReference type="EC" id="3.1.26.11" evidence="2"/>
<dbReference type="GO" id="GO:0042781">
    <property type="term" value="F:3'-tRNA processing endoribonuclease activity"/>
    <property type="evidence" value="ECO:0007669"/>
    <property type="project" value="UniProtKB-EC"/>
</dbReference>
<gene>
    <name evidence="2" type="primary">rbn_4</name>
    <name evidence="2" type="ORF">GALL_100590</name>
</gene>
<dbReference type="GO" id="GO:0006198">
    <property type="term" value="P:cAMP catabolic process"/>
    <property type="evidence" value="ECO:0007669"/>
    <property type="project" value="InterPro"/>
</dbReference>
<dbReference type="SUPFAM" id="SSF56281">
    <property type="entry name" value="Metallo-hydrolase/oxidoreductase"/>
    <property type="match status" value="1"/>
</dbReference>
<organism evidence="2">
    <name type="scientific">mine drainage metagenome</name>
    <dbReference type="NCBI Taxonomy" id="410659"/>
    <lineage>
        <taxon>unclassified sequences</taxon>
        <taxon>metagenomes</taxon>
        <taxon>ecological metagenomes</taxon>
    </lineage>
</organism>
<dbReference type="PRINTS" id="PR00388">
    <property type="entry name" value="PDIESTERASE2"/>
</dbReference>
<dbReference type="Gene3D" id="3.60.15.10">
    <property type="entry name" value="Ribonuclease Z/Hydroxyacylglutathione hydrolase-like"/>
    <property type="match status" value="1"/>
</dbReference>
<dbReference type="InterPro" id="IPR001279">
    <property type="entry name" value="Metallo-B-lactamas"/>
</dbReference>
<dbReference type="EMBL" id="MLJW01000035">
    <property type="protein sequence ID" value="OIR07777.1"/>
    <property type="molecule type" value="Genomic_DNA"/>
</dbReference>
<dbReference type="Pfam" id="PF12706">
    <property type="entry name" value="Lactamase_B_2"/>
    <property type="match status" value="1"/>
</dbReference>
<dbReference type="PANTHER" id="PTHR42663">
    <property type="entry name" value="HYDROLASE C777.06C-RELATED-RELATED"/>
    <property type="match status" value="1"/>
</dbReference>
<feature type="domain" description="Metallo-beta-lactamase" evidence="1">
    <location>
        <begin position="37"/>
        <end position="215"/>
    </location>
</feature>
<dbReference type="InterPro" id="IPR000396">
    <property type="entry name" value="Pdiesterase2"/>
</dbReference>
<protein>
    <submittedName>
        <fullName evidence="2">Ribonuclease BN</fullName>
        <ecNumber evidence="2">3.1.26.11</ecNumber>
    </submittedName>
</protein>
<comment type="caution">
    <text evidence="2">The sequence shown here is derived from an EMBL/GenBank/DDBJ whole genome shotgun (WGS) entry which is preliminary data.</text>
</comment>
<dbReference type="InterPro" id="IPR036866">
    <property type="entry name" value="RibonucZ/Hydroxyglut_hydro"/>
</dbReference>
<dbReference type="AlphaFoldDB" id="A0A1J5SH57"/>
<dbReference type="SMART" id="SM00849">
    <property type="entry name" value="Lactamase_B"/>
    <property type="match status" value="1"/>
</dbReference>
<evidence type="ECO:0000259" key="1">
    <source>
        <dbReference type="SMART" id="SM00849"/>
    </source>
</evidence>
<keyword evidence="2" id="KW-0378">Hydrolase</keyword>
<dbReference type="PANTHER" id="PTHR42663:SF6">
    <property type="entry name" value="HYDROLASE C777.06C-RELATED"/>
    <property type="match status" value="1"/>
</dbReference>
<sequence>MQTKEKWLIIKTSLVIKKPTMRITTLGCNASITGELRTTCYRVDDDILIDAGSGAGDLSLAQSIAIDTVFLTHSHLDHCAFLPMLADAAGSFRDAPLTVYALPETIAILREHMFNGYLWPDYTMQPVPERPYIRFAPIRPGDTVELGGRFITALPARHSVPCVGYRVDNRRASWVYSADTTYCPDFWQALNHIDNLRYLLIENTFRNDNAIGAQRSGHTTADILARGLRLLDHPVELFIVHMEAGYEEITMREVLQTANEFKPQMLRRGHVFELQEMGAPFVPSTS</sequence>
<dbReference type="GO" id="GO:0004115">
    <property type="term" value="F:3',5'-cyclic-AMP phosphodiesterase activity"/>
    <property type="evidence" value="ECO:0007669"/>
    <property type="project" value="InterPro"/>
</dbReference>
<proteinExistence type="predicted"/>
<name>A0A1J5SH57_9ZZZZ</name>
<accession>A0A1J5SH57</accession>
<evidence type="ECO:0000313" key="2">
    <source>
        <dbReference type="EMBL" id="OIR07777.1"/>
    </source>
</evidence>